<feature type="compositionally biased region" description="Low complexity" evidence="1">
    <location>
        <begin position="430"/>
        <end position="441"/>
    </location>
</feature>
<name>A0A6G1KLW1_9PLEO</name>
<reference evidence="2" key="1">
    <citation type="journal article" date="2020" name="Stud. Mycol.">
        <title>101 Dothideomycetes genomes: a test case for predicting lifestyles and emergence of pathogens.</title>
        <authorList>
            <person name="Haridas S."/>
            <person name="Albert R."/>
            <person name="Binder M."/>
            <person name="Bloem J."/>
            <person name="Labutti K."/>
            <person name="Salamov A."/>
            <person name="Andreopoulos B."/>
            <person name="Baker S."/>
            <person name="Barry K."/>
            <person name="Bills G."/>
            <person name="Bluhm B."/>
            <person name="Cannon C."/>
            <person name="Castanera R."/>
            <person name="Culley D."/>
            <person name="Daum C."/>
            <person name="Ezra D."/>
            <person name="Gonzalez J."/>
            <person name="Henrissat B."/>
            <person name="Kuo A."/>
            <person name="Liang C."/>
            <person name="Lipzen A."/>
            <person name="Lutzoni F."/>
            <person name="Magnuson J."/>
            <person name="Mondo S."/>
            <person name="Nolan M."/>
            <person name="Ohm R."/>
            <person name="Pangilinan J."/>
            <person name="Park H.-J."/>
            <person name="Ramirez L."/>
            <person name="Alfaro M."/>
            <person name="Sun H."/>
            <person name="Tritt A."/>
            <person name="Yoshinaga Y."/>
            <person name="Zwiers L.-H."/>
            <person name="Turgeon B."/>
            <person name="Goodwin S."/>
            <person name="Spatafora J."/>
            <person name="Crous P."/>
            <person name="Grigoriev I."/>
        </authorList>
    </citation>
    <scope>NUCLEOTIDE SEQUENCE</scope>
    <source>
        <strain evidence="2">CBS 279.74</strain>
    </source>
</reference>
<feature type="compositionally biased region" description="Basic and acidic residues" evidence="1">
    <location>
        <begin position="416"/>
        <end position="427"/>
    </location>
</feature>
<keyword evidence="3" id="KW-1185">Reference proteome</keyword>
<dbReference type="OrthoDB" id="5422579at2759"/>
<proteinExistence type="predicted"/>
<sequence length="482" mass="54190">MDDLPLELLSMIIDQLWQDSPDAPDRGPRLTLPKAKSKDELLINLRSIRLVCKTFRNAAAGLFGETFFQVRWVGLSRKSLEELVTVSRLPHYVRYIHCLRISAVGFDHELDRSGEAMRILATACKNLATNLNSILFSLKCDERSRDCQNETRTLDIVRAALFQSNVQPSRLRIYTNKPLALALSTPQLDAFHAMSMANLTCLKLDFLNSTAVDKETHQALSQGTIAAFIAGMPALKRLSIYFASEIWYRVPLRMVLGEGKWPHLNMLRLCGFSCRENELSSFLVRHACTLATLELSDFKLRAGQWRSVFKPIQSELALESFRIRRIWDRDQVFAPSASIFHNFTGPELKSAKWDELAVRREEDGDLDLEPVELGETGMFISFPEDLLYDSDHVDDEDNVNPIPGFVGELLHPGLPRGDERGRERVEEESTSSSAGSEVSSVIGDRWNDGDTVVSLEISSVVEVEVADAKTEAEDVDLVVCPC</sequence>
<organism evidence="2 3">
    <name type="scientific">Pleomassaria siparia CBS 279.74</name>
    <dbReference type="NCBI Taxonomy" id="1314801"/>
    <lineage>
        <taxon>Eukaryota</taxon>
        <taxon>Fungi</taxon>
        <taxon>Dikarya</taxon>
        <taxon>Ascomycota</taxon>
        <taxon>Pezizomycotina</taxon>
        <taxon>Dothideomycetes</taxon>
        <taxon>Pleosporomycetidae</taxon>
        <taxon>Pleosporales</taxon>
        <taxon>Pleomassariaceae</taxon>
        <taxon>Pleomassaria</taxon>
    </lineage>
</organism>
<gene>
    <name evidence="2" type="ORF">K504DRAFT_461881</name>
</gene>
<accession>A0A6G1KLW1</accession>
<dbReference type="Proteomes" id="UP000799428">
    <property type="component" value="Unassembled WGS sequence"/>
</dbReference>
<protein>
    <submittedName>
        <fullName evidence="2">Uncharacterized protein</fullName>
    </submittedName>
</protein>
<evidence type="ECO:0000256" key="1">
    <source>
        <dbReference type="SAM" id="MobiDB-lite"/>
    </source>
</evidence>
<evidence type="ECO:0000313" key="3">
    <source>
        <dbReference type="Proteomes" id="UP000799428"/>
    </source>
</evidence>
<dbReference type="EMBL" id="MU005765">
    <property type="protein sequence ID" value="KAF2713347.1"/>
    <property type="molecule type" value="Genomic_DNA"/>
</dbReference>
<dbReference type="AlphaFoldDB" id="A0A6G1KLW1"/>
<feature type="region of interest" description="Disordered" evidence="1">
    <location>
        <begin position="411"/>
        <end position="445"/>
    </location>
</feature>
<evidence type="ECO:0000313" key="2">
    <source>
        <dbReference type="EMBL" id="KAF2713347.1"/>
    </source>
</evidence>